<evidence type="ECO:0000256" key="1">
    <source>
        <dbReference type="SAM" id="SignalP"/>
    </source>
</evidence>
<reference evidence="2 3" key="1">
    <citation type="submission" date="2019-10" db="EMBL/GenBank/DDBJ databases">
        <title>Two novel species isolated from a subtropical stream in China.</title>
        <authorList>
            <person name="Lu H."/>
        </authorList>
    </citation>
    <scope>NUCLEOTIDE SEQUENCE [LARGE SCALE GENOMIC DNA]</scope>
    <source>
        <strain evidence="2 3">FT29W</strain>
    </source>
</reference>
<name>A0A6A7MUF3_9BURK</name>
<evidence type="ECO:0000313" key="2">
    <source>
        <dbReference type="EMBL" id="MQA36756.1"/>
    </source>
</evidence>
<dbReference type="EMBL" id="WHUG01000001">
    <property type="protein sequence ID" value="MQA36756.1"/>
    <property type="molecule type" value="Genomic_DNA"/>
</dbReference>
<dbReference type="RefSeq" id="WP_152836134.1">
    <property type="nucleotide sequence ID" value="NZ_WHUG01000001.1"/>
</dbReference>
<comment type="caution">
    <text evidence="2">The sequence shown here is derived from an EMBL/GenBank/DDBJ whole genome shotgun (WGS) entry which is preliminary data.</text>
</comment>
<evidence type="ECO:0000313" key="3">
    <source>
        <dbReference type="Proteomes" id="UP000440498"/>
    </source>
</evidence>
<feature type="chain" id="PRO_5025527275" evidence="1">
    <location>
        <begin position="22"/>
        <end position="238"/>
    </location>
</feature>
<accession>A0A6A7MUF3</accession>
<proteinExistence type="predicted"/>
<protein>
    <submittedName>
        <fullName evidence="2">Uncharacterized protein</fullName>
    </submittedName>
</protein>
<feature type="signal peptide" evidence="1">
    <location>
        <begin position="1"/>
        <end position="21"/>
    </location>
</feature>
<keyword evidence="1" id="KW-0732">Signal</keyword>
<gene>
    <name evidence="2" type="ORF">GEV02_01230</name>
</gene>
<dbReference type="Proteomes" id="UP000440498">
    <property type="component" value="Unassembled WGS sequence"/>
</dbReference>
<organism evidence="2 3">
    <name type="scientific">Rugamonas aquatica</name>
    <dbReference type="NCBI Taxonomy" id="2743357"/>
    <lineage>
        <taxon>Bacteria</taxon>
        <taxon>Pseudomonadati</taxon>
        <taxon>Pseudomonadota</taxon>
        <taxon>Betaproteobacteria</taxon>
        <taxon>Burkholderiales</taxon>
        <taxon>Oxalobacteraceae</taxon>
        <taxon>Telluria group</taxon>
        <taxon>Rugamonas</taxon>
    </lineage>
</organism>
<sequence>MKVMFLARISFLLATCQMHYASVAADFGEKDIGSLSVAAANIGAQHVPNNEIIDLYKNSELEDIPATVSITAAQKKYILDLFNSMLDIIDKKRDLKENDAIFGKGDFFWPKDPKKPIKARISYDVGNFKFRSISIGFSRVNSSSPWNSAGISVHPRNFPLGFFEMKISRSFFERFLLEKAITEKRQHEALEIVNVFWYTGQENGRKFRLQFEASPTVSSIKDGYPRSFHNAVIYLEEN</sequence>
<keyword evidence="3" id="KW-1185">Reference proteome</keyword>
<dbReference type="AlphaFoldDB" id="A0A6A7MUF3"/>